<comment type="function">
    <text evidence="5">This protein is involved in the repair of mismatches in DNA. It is required for dam-dependent methyl-directed DNA mismatch repair. May act as a 'molecular matchmaker', a protein that promotes the formation of a stable complex between two or more DNA-binding proteins in an ATP-dependent manner without itself being part of a final effector complex.</text>
</comment>
<evidence type="ECO:0000256" key="1">
    <source>
        <dbReference type="ARBA" id="ARBA00006082"/>
    </source>
</evidence>
<dbReference type="OrthoDB" id="9763467at2"/>
<reference evidence="9 10" key="1">
    <citation type="journal article" date="2018" name="Syst. Appl. Microbiol.">
        <title>Ereboglobus luteus gen. nov. sp. nov. from cockroach guts, and new insights into the oxygen relationship of the genera Opitutus and Didymococcus (Verrucomicrobia: Opitutaceae).</title>
        <authorList>
            <person name="Tegtmeier D."/>
            <person name="Belitz A."/>
            <person name="Radek R."/>
            <person name="Heimerl T."/>
            <person name="Brune A."/>
        </authorList>
    </citation>
    <scope>NUCLEOTIDE SEQUENCE [LARGE SCALE GENOMIC DNA]</scope>
    <source>
        <strain evidence="9 10">Ho45</strain>
    </source>
</reference>
<organism evidence="9 10">
    <name type="scientific">Ereboglobus luteus</name>
    <dbReference type="NCBI Taxonomy" id="1796921"/>
    <lineage>
        <taxon>Bacteria</taxon>
        <taxon>Pseudomonadati</taxon>
        <taxon>Verrucomicrobiota</taxon>
        <taxon>Opitutia</taxon>
        <taxon>Opitutales</taxon>
        <taxon>Opitutaceae</taxon>
        <taxon>Ereboglobus</taxon>
    </lineage>
</organism>
<dbReference type="SUPFAM" id="SSF54211">
    <property type="entry name" value="Ribosomal protein S5 domain 2-like"/>
    <property type="match status" value="1"/>
</dbReference>
<keyword evidence="10" id="KW-1185">Reference proteome</keyword>
<dbReference type="GO" id="GO:0032300">
    <property type="term" value="C:mismatch repair complex"/>
    <property type="evidence" value="ECO:0007669"/>
    <property type="project" value="InterPro"/>
</dbReference>
<evidence type="ECO:0000259" key="8">
    <source>
        <dbReference type="SMART" id="SM01340"/>
    </source>
</evidence>
<dbReference type="Gene3D" id="3.30.565.10">
    <property type="entry name" value="Histidine kinase-like ATPase, C-terminal domain"/>
    <property type="match status" value="1"/>
</dbReference>
<dbReference type="KEGG" id="elut:CKA38_04460"/>
<dbReference type="InterPro" id="IPR014790">
    <property type="entry name" value="MutL_C"/>
</dbReference>
<gene>
    <name evidence="5" type="primary">mutL</name>
    <name evidence="9" type="ORF">CKA38_04460</name>
</gene>
<dbReference type="SMART" id="SM00853">
    <property type="entry name" value="MutL_C"/>
    <property type="match status" value="1"/>
</dbReference>
<dbReference type="InterPro" id="IPR036890">
    <property type="entry name" value="HATPase_C_sf"/>
</dbReference>
<dbReference type="GO" id="GO:0006298">
    <property type="term" value="P:mismatch repair"/>
    <property type="evidence" value="ECO:0007669"/>
    <property type="project" value="UniProtKB-UniRule"/>
</dbReference>
<dbReference type="InterPro" id="IPR042120">
    <property type="entry name" value="MutL_C_dimsub"/>
</dbReference>
<feature type="domain" description="MutL C-terminal dimerisation" evidence="7">
    <location>
        <begin position="418"/>
        <end position="558"/>
    </location>
</feature>
<dbReference type="Gene3D" id="3.30.1540.20">
    <property type="entry name" value="MutL, C-terminal domain, dimerisation subdomain"/>
    <property type="match status" value="1"/>
</dbReference>
<dbReference type="SMART" id="SM01340">
    <property type="entry name" value="DNA_mis_repair"/>
    <property type="match status" value="1"/>
</dbReference>
<dbReference type="InterPro" id="IPR002099">
    <property type="entry name" value="MutL/Mlh/PMS"/>
</dbReference>
<dbReference type="Pfam" id="PF13589">
    <property type="entry name" value="HATPase_c_3"/>
    <property type="match status" value="1"/>
</dbReference>
<dbReference type="CDD" id="cd00782">
    <property type="entry name" value="MutL_Trans"/>
    <property type="match status" value="1"/>
</dbReference>
<keyword evidence="4 5" id="KW-0234">DNA repair</keyword>
<dbReference type="InterPro" id="IPR020568">
    <property type="entry name" value="Ribosomal_Su5_D2-typ_SF"/>
</dbReference>
<sequence length="603" mass="66105">MSSKIKILPDRVANQIAAGEVIERPAAVVKELVENALDAGATRLEVEFRHGGRSLMRIEDNGAGMSRDDALLALERHATSKIAAAADLDSLASFGFRGEALPSIASVSEFSIQTREASSDTGTEVFINGGKLAHVRECGRAVGTRIEVKHLFNSVPARRKFLKTDATESAHIIQGVRLYALAFPHVAFTLIEDGRVIFRSPQSETLRERVASIFGKQIAENLIPIDAAENGMRITGLIDRPGSGMGRATRHEMITYINRRPVDSRALNYALIESYTEHLPKGRYPVAFVFFEIDPAAVDVNVHPAKREVRFRNETAVRGFVIRNVLDALRNAQSGLGGSSGTGDPPVGLGGMAGTPAQPPPAFAPTPRITPLVQTHGRVAHATQPAQPTGGSPVPPNPPEPRPIENRKSKIENFTWRFLGLAHQAYALFETSAGIVVLDRRSAHERIWFERLQTQFRSGEVPSQRLLLPIPIELDAIASALLLDRLDFFNKHGFEITEFGRNFFRVESVPAWMEPADAEPFVRDLLGALRDGRLQEKNIDIARDELARLAVVKAIRLPASASEAEMRAMVGQLLACKTPLTSPSGRPTYFELSLGELARRFGR</sequence>
<dbReference type="RefSeq" id="WP_108824416.1">
    <property type="nucleotide sequence ID" value="NZ_CP023004.1"/>
</dbReference>
<dbReference type="AlphaFoldDB" id="A0A2U8E166"/>
<dbReference type="InterPro" id="IPR013507">
    <property type="entry name" value="DNA_mismatch_S5_2-like"/>
</dbReference>
<dbReference type="InterPro" id="IPR042121">
    <property type="entry name" value="MutL_C_regsub"/>
</dbReference>
<proteinExistence type="inferred from homology"/>
<accession>A0A2U8E166</accession>
<dbReference type="FunFam" id="3.30.565.10:FF:000003">
    <property type="entry name" value="DNA mismatch repair endonuclease MutL"/>
    <property type="match status" value="1"/>
</dbReference>
<dbReference type="SUPFAM" id="SSF118116">
    <property type="entry name" value="DNA mismatch repair protein MutL"/>
    <property type="match status" value="1"/>
</dbReference>
<evidence type="ECO:0000256" key="3">
    <source>
        <dbReference type="ARBA" id="ARBA00022763"/>
    </source>
</evidence>
<dbReference type="GO" id="GO:0140664">
    <property type="term" value="F:ATP-dependent DNA damage sensor activity"/>
    <property type="evidence" value="ECO:0007669"/>
    <property type="project" value="InterPro"/>
</dbReference>
<dbReference type="GO" id="GO:0016887">
    <property type="term" value="F:ATP hydrolysis activity"/>
    <property type="evidence" value="ECO:0007669"/>
    <property type="project" value="InterPro"/>
</dbReference>
<dbReference type="SUPFAM" id="SSF55874">
    <property type="entry name" value="ATPase domain of HSP90 chaperone/DNA topoisomerase II/histidine kinase"/>
    <property type="match status" value="1"/>
</dbReference>
<comment type="similarity">
    <text evidence="1 5">Belongs to the DNA mismatch repair MutL/HexB family.</text>
</comment>
<dbReference type="InterPro" id="IPR038973">
    <property type="entry name" value="MutL/Mlh/Pms-like"/>
</dbReference>
<keyword evidence="3 5" id="KW-0227">DNA damage</keyword>
<dbReference type="PANTHER" id="PTHR10073">
    <property type="entry name" value="DNA MISMATCH REPAIR PROTEIN MLH, PMS, MUTL"/>
    <property type="match status" value="1"/>
</dbReference>
<feature type="domain" description="DNA mismatch repair protein S5" evidence="8">
    <location>
        <begin position="210"/>
        <end position="330"/>
    </location>
</feature>
<dbReference type="InterPro" id="IPR014721">
    <property type="entry name" value="Ribsml_uS5_D2-typ_fold_subgr"/>
</dbReference>
<dbReference type="InterPro" id="IPR014762">
    <property type="entry name" value="DNA_mismatch_repair_CS"/>
</dbReference>
<dbReference type="HAMAP" id="MF_00149">
    <property type="entry name" value="DNA_mis_repair"/>
    <property type="match status" value="1"/>
</dbReference>
<dbReference type="InterPro" id="IPR020667">
    <property type="entry name" value="DNA_mismatch_repair_MutL"/>
</dbReference>
<evidence type="ECO:0000313" key="10">
    <source>
        <dbReference type="Proteomes" id="UP000244896"/>
    </source>
</evidence>
<dbReference type="PANTHER" id="PTHR10073:SF12">
    <property type="entry name" value="DNA MISMATCH REPAIR PROTEIN MLH1"/>
    <property type="match status" value="1"/>
</dbReference>
<dbReference type="Proteomes" id="UP000244896">
    <property type="component" value="Chromosome"/>
</dbReference>
<dbReference type="GO" id="GO:0030983">
    <property type="term" value="F:mismatched DNA binding"/>
    <property type="evidence" value="ECO:0007669"/>
    <property type="project" value="InterPro"/>
</dbReference>
<dbReference type="PROSITE" id="PS00058">
    <property type="entry name" value="DNA_MISMATCH_REPAIR_1"/>
    <property type="match status" value="1"/>
</dbReference>
<protein>
    <recommendedName>
        <fullName evidence="2 5">DNA mismatch repair protein MutL</fullName>
    </recommendedName>
</protein>
<evidence type="ECO:0000256" key="5">
    <source>
        <dbReference type="HAMAP-Rule" id="MF_00149"/>
    </source>
</evidence>
<evidence type="ECO:0000259" key="7">
    <source>
        <dbReference type="SMART" id="SM00853"/>
    </source>
</evidence>
<evidence type="ECO:0000256" key="4">
    <source>
        <dbReference type="ARBA" id="ARBA00023204"/>
    </source>
</evidence>
<dbReference type="InterPro" id="IPR037198">
    <property type="entry name" value="MutL_C_sf"/>
</dbReference>
<feature type="region of interest" description="Disordered" evidence="6">
    <location>
        <begin position="333"/>
        <end position="406"/>
    </location>
</feature>
<evidence type="ECO:0000313" key="9">
    <source>
        <dbReference type="EMBL" id="AWI08608.1"/>
    </source>
</evidence>
<evidence type="ECO:0000256" key="2">
    <source>
        <dbReference type="ARBA" id="ARBA00021975"/>
    </source>
</evidence>
<dbReference type="NCBIfam" id="TIGR00585">
    <property type="entry name" value="mutl"/>
    <property type="match status" value="1"/>
</dbReference>
<dbReference type="Pfam" id="PF08676">
    <property type="entry name" value="MutL_C"/>
    <property type="match status" value="1"/>
</dbReference>
<dbReference type="EMBL" id="CP023004">
    <property type="protein sequence ID" value="AWI08608.1"/>
    <property type="molecule type" value="Genomic_DNA"/>
</dbReference>
<dbReference type="Pfam" id="PF01119">
    <property type="entry name" value="DNA_mis_repair"/>
    <property type="match status" value="1"/>
</dbReference>
<dbReference type="GO" id="GO:0005524">
    <property type="term" value="F:ATP binding"/>
    <property type="evidence" value="ECO:0007669"/>
    <property type="project" value="InterPro"/>
</dbReference>
<dbReference type="CDD" id="cd16926">
    <property type="entry name" value="HATPase_MutL-MLH-PMS-like"/>
    <property type="match status" value="1"/>
</dbReference>
<evidence type="ECO:0000256" key="6">
    <source>
        <dbReference type="SAM" id="MobiDB-lite"/>
    </source>
</evidence>
<dbReference type="Gene3D" id="3.30.230.10">
    <property type="match status" value="1"/>
</dbReference>
<name>A0A2U8E166_9BACT</name>
<dbReference type="Gene3D" id="3.30.1370.100">
    <property type="entry name" value="MutL, C-terminal domain, regulatory subdomain"/>
    <property type="match status" value="1"/>
</dbReference>